<comment type="caution">
    <text evidence="6">The sequence shown here is derived from an EMBL/GenBank/DDBJ whole genome shotgun (WGS) entry which is preliminary data.</text>
</comment>
<protein>
    <submittedName>
        <fullName evidence="6">Biotin/lipoyl-binding protein</fullName>
    </submittedName>
</protein>
<keyword evidence="4" id="KW-1133">Transmembrane helix</keyword>
<evidence type="ECO:0000259" key="5">
    <source>
        <dbReference type="Pfam" id="PF25917"/>
    </source>
</evidence>
<evidence type="ECO:0000313" key="7">
    <source>
        <dbReference type="Proteomes" id="UP000293162"/>
    </source>
</evidence>
<keyword evidence="4" id="KW-0472">Membrane</keyword>
<dbReference type="Proteomes" id="UP000293162">
    <property type="component" value="Unassembled WGS sequence"/>
</dbReference>
<evidence type="ECO:0000256" key="3">
    <source>
        <dbReference type="SAM" id="MobiDB-lite"/>
    </source>
</evidence>
<dbReference type="PANTHER" id="PTHR32347:SF14">
    <property type="entry name" value="EFFLUX SYSTEM COMPONENT YKNX-RELATED"/>
    <property type="match status" value="1"/>
</dbReference>
<dbReference type="EMBL" id="SEWF01000016">
    <property type="protein sequence ID" value="RYU95298.1"/>
    <property type="molecule type" value="Genomic_DNA"/>
</dbReference>
<evidence type="ECO:0000256" key="2">
    <source>
        <dbReference type="ARBA" id="ARBA00023054"/>
    </source>
</evidence>
<keyword evidence="2" id="KW-0175">Coiled coil</keyword>
<dbReference type="InterPro" id="IPR050465">
    <property type="entry name" value="UPF0194_transport"/>
</dbReference>
<reference evidence="6 7" key="1">
    <citation type="submission" date="2019-02" db="EMBL/GenBank/DDBJ databases">
        <title>Bacterial novel species Emticicia sp. 17J42-9 isolated from soil.</title>
        <authorList>
            <person name="Jung H.-Y."/>
        </authorList>
    </citation>
    <scope>NUCLEOTIDE SEQUENCE [LARGE SCALE GENOMIC DNA]</scope>
    <source>
        <strain evidence="6 7">17J42-9</strain>
    </source>
</reference>
<feature type="region of interest" description="Disordered" evidence="3">
    <location>
        <begin position="357"/>
        <end position="392"/>
    </location>
</feature>
<gene>
    <name evidence="6" type="ORF">EWM59_12670</name>
</gene>
<dbReference type="SUPFAM" id="SSF111369">
    <property type="entry name" value="HlyD-like secretion proteins"/>
    <property type="match status" value="1"/>
</dbReference>
<evidence type="ECO:0000313" key="6">
    <source>
        <dbReference type="EMBL" id="RYU95298.1"/>
    </source>
</evidence>
<dbReference type="Gene3D" id="2.40.420.20">
    <property type="match status" value="1"/>
</dbReference>
<dbReference type="Gene3D" id="2.40.50.100">
    <property type="match status" value="1"/>
</dbReference>
<proteinExistence type="predicted"/>
<dbReference type="Pfam" id="PF25917">
    <property type="entry name" value="BSH_RND"/>
    <property type="match status" value="1"/>
</dbReference>
<feature type="domain" description="Multidrug resistance protein MdtA-like barrel-sandwich hybrid" evidence="5">
    <location>
        <begin position="65"/>
        <end position="224"/>
    </location>
</feature>
<feature type="transmembrane region" description="Helical" evidence="4">
    <location>
        <begin position="6"/>
        <end position="25"/>
    </location>
</feature>
<dbReference type="AlphaFoldDB" id="A0A4Q5LZJ8"/>
<dbReference type="Gene3D" id="2.40.30.170">
    <property type="match status" value="1"/>
</dbReference>
<name>A0A4Q5LZJ8_9BACT</name>
<dbReference type="GO" id="GO:0030313">
    <property type="term" value="C:cell envelope"/>
    <property type="evidence" value="ECO:0007669"/>
    <property type="project" value="UniProtKB-SubCell"/>
</dbReference>
<dbReference type="RefSeq" id="WP_130021347.1">
    <property type="nucleotide sequence ID" value="NZ_SEWF01000016.1"/>
</dbReference>
<dbReference type="OrthoDB" id="9809068at2"/>
<organism evidence="6 7">
    <name type="scientific">Emticicia agri</name>
    <dbReference type="NCBI Taxonomy" id="2492393"/>
    <lineage>
        <taxon>Bacteria</taxon>
        <taxon>Pseudomonadati</taxon>
        <taxon>Bacteroidota</taxon>
        <taxon>Cytophagia</taxon>
        <taxon>Cytophagales</taxon>
        <taxon>Leadbetterellaceae</taxon>
        <taxon>Emticicia</taxon>
    </lineage>
</organism>
<feature type="compositionally biased region" description="Basic and acidic residues" evidence="3">
    <location>
        <begin position="383"/>
        <end position="392"/>
    </location>
</feature>
<sequence length="466" mass="50338">MKKSNRIWWILGGVVALLVIFLFVAKSAGWIGKEKPTEVEFVKVGKTDIIETVSASGKIQPEVEVKITPDVPGEIIGLYVKEGDSVKKGQLLLKVQPENYISITQRAEAVVNQSKATTEQAKSAIAQSEARQIRAQAEYDRQKRLFDDKVISASDLEIAETNLKVAKQDVAAAKANLEASTFSIRSAEAGLKDASENLRKTSIYAPMNGIVSKLAVELGERVVGTSQMAGTEMLRIANLNNMEVRINVNENDIVRVSLGDTANIDVDSYSLTGKKFKGIVTQIANTANGTGGTLAAASAATDAVTEFEVRIRILPESYRDLIDRQAKKVYPFKPGMTATVDIITEKKERVLSVPIAAVTTRDGSNEEKKDQQGPPSEGVASTEEPKAKKKEAPKEVVFVAGADSKVKIREVKTGITDTAAGTIEIKDGLKEGEEIVSGPFIAVSKKLKEGDVVAKKIEPKDKGKKN</sequence>
<evidence type="ECO:0000256" key="4">
    <source>
        <dbReference type="SAM" id="Phobius"/>
    </source>
</evidence>
<keyword evidence="4" id="KW-0812">Transmembrane</keyword>
<accession>A0A4Q5LZJ8</accession>
<dbReference type="InterPro" id="IPR058625">
    <property type="entry name" value="MdtA-like_BSH"/>
</dbReference>
<evidence type="ECO:0000256" key="1">
    <source>
        <dbReference type="ARBA" id="ARBA00004196"/>
    </source>
</evidence>
<comment type="subcellular location">
    <subcellularLocation>
        <location evidence="1">Cell envelope</location>
    </subcellularLocation>
</comment>
<dbReference type="Gene3D" id="1.10.287.470">
    <property type="entry name" value="Helix hairpin bin"/>
    <property type="match status" value="1"/>
</dbReference>
<dbReference type="PANTHER" id="PTHR32347">
    <property type="entry name" value="EFFLUX SYSTEM COMPONENT YKNX-RELATED"/>
    <property type="match status" value="1"/>
</dbReference>
<keyword evidence="7" id="KW-1185">Reference proteome</keyword>